<dbReference type="STRING" id="7739.C3Z070"/>
<dbReference type="InterPro" id="IPR000333">
    <property type="entry name" value="TGFB_receptor"/>
</dbReference>
<dbReference type="PANTHER" id="PTHR23255">
    <property type="entry name" value="TRANSFORMING GROWTH FACTOR-BETA RECEPTOR TYPE I AND II"/>
    <property type="match status" value="1"/>
</dbReference>
<evidence type="ECO:0000256" key="1">
    <source>
        <dbReference type="ARBA" id="ARBA00004479"/>
    </source>
</evidence>
<dbReference type="Pfam" id="PF00069">
    <property type="entry name" value="Pkinase"/>
    <property type="match status" value="1"/>
</dbReference>
<dbReference type="Gene3D" id="3.30.200.20">
    <property type="entry name" value="Phosphorylase Kinase, domain 1"/>
    <property type="match status" value="2"/>
</dbReference>
<dbReference type="PANTHER" id="PTHR23255:SF98">
    <property type="entry name" value="SERINE_THREONINE-PROTEIN KINASE RECEPTOR"/>
    <property type="match status" value="1"/>
</dbReference>
<dbReference type="InterPro" id="IPR000719">
    <property type="entry name" value="Prot_kinase_dom"/>
</dbReference>
<name>C3Z070_BRAFL</name>
<dbReference type="eggNOG" id="KOG3653">
    <property type="taxonomic scope" value="Eukaryota"/>
</dbReference>
<dbReference type="PROSITE" id="PS00108">
    <property type="entry name" value="PROTEIN_KINASE_ST"/>
    <property type="match status" value="1"/>
</dbReference>
<feature type="transmembrane region" description="Helical" evidence="13">
    <location>
        <begin position="233"/>
        <end position="254"/>
    </location>
</feature>
<evidence type="ECO:0000256" key="14">
    <source>
        <dbReference type="SAM" id="MobiDB-lite"/>
    </source>
</evidence>
<comment type="similarity">
    <text evidence="2 13">Belongs to the protein kinase superfamily. TKL Ser/Thr protein kinase family. TGFB receptor subfamily.</text>
</comment>
<dbReference type="InterPro" id="IPR045860">
    <property type="entry name" value="Snake_toxin-like_sf"/>
</dbReference>
<comment type="cofactor">
    <cofactor evidence="13">
        <name>Mg(2+)</name>
        <dbReference type="ChEBI" id="CHEBI:18420"/>
    </cofactor>
    <cofactor evidence="13">
        <name>Mn(2+)</name>
        <dbReference type="ChEBI" id="CHEBI:29035"/>
    </cofactor>
</comment>
<keyword evidence="4 13" id="KW-0808">Transferase</keyword>
<evidence type="ECO:0000256" key="6">
    <source>
        <dbReference type="ARBA" id="ARBA00022729"/>
    </source>
</evidence>
<keyword evidence="13" id="KW-0464">Manganese</keyword>
<feature type="domain" description="Protein kinase" evidence="16">
    <location>
        <begin position="283"/>
        <end position="613"/>
    </location>
</feature>
<evidence type="ECO:0000256" key="15">
    <source>
        <dbReference type="SAM" id="SignalP"/>
    </source>
</evidence>
<feature type="signal peptide" evidence="15">
    <location>
        <begin position="1"/>
        <end position="22"/>
    </location>
</feature>
<dbReference type="CDD" id="cd23615">
    <property type="entry name" value="TFP_LU_ECD_ACVR2"/>
    <property type="match status" value="2"/>
</dbReference>
<keyword evidence="7 13" id="KW-0547">Nucleotide-binding</keyword>
<evidence type="ECO:0000256" key="13">
    <source>
        <dbReference type="RuleBase" id="RU361271"/>
    </source>
</evidence>
<organism>
    <name type="scientific">Branchiostoma floridae</name>
    <name type="common">Florida lancelet</name>
    <name type="synonym">Amphioxus</name>
    <dbReference type="NCBI Taxonomy" id="7739"/>
    <lineage>
        <taxon>Eukaryota</taxon>
        <taxon>Metazoa</taxon>
        <taxon>Chordata</taxon>
        <taxon>Cephalochordata</taxon>
        <taxon>Leptocardii</taxon>
        <taxon>Amphioxiformes</taxon>
        <taxon>Branchiostomatidae</taxon>
        <taxon>Branchiostoma</taxon>
    </lineage>
</organism>
<dbReference type="GO" id="GO:0016020">
    <property type="term" value="C:membrane"/>
    <property type="evidence" value="ECO:0007669"/>
    <property type="project" value="UniProtKB-SubCell"/>
</dbReference>
<comment type="catalytic activity">
    <reaction evidence="13">
        <text>L-threonyl-[receptor-protein] + ATP = O-phospho-L-threonyl-[receptor-protein] + ADP + H(+)</text>
        <dbReference type="Rhea" id="RHEA:44880"/>
        <dbReference type="Rhea" id="RHEA-COMP:11024"/>
        <dbReference type="Rhea" id="RHEA-COMP:11025"/>
        <dbReference type="ChEBI" id="CHEBI:15378"/>
        <dbReference type="ChEBI" id="CHEBI:30013"/>
        <dbReference type="ChEBI" id="CHEBI:30616"/>
        <dbReference type="ChEBI" id="CHEBI:61977"/>
        <dbReference type="ChEBI" id="CHEBI:456216"/>
        <dbReference type="EC" id="2.7.11.30"/>
    </reaction>
</comment>
<evidence type="ECO:0000256" key="3">
    <source>
        <dbReference type="ARBA" id="ARBA00022527"/>
    </source>
</evidence>
<feature type="region of interest" description="Disordered" evidence="14">
    <location>
        <begin position="26"/>
        <end position="46"/>
    </location>
</feature>
<dbReference type="GO" id="GO:0004675">
    <property type="term" value="F:transmembrane receptor protein serine/threonine kinase activity"/>
    <property type="evidence" value="ECO:0007669"/>
    <property type="project" value="UniProtKB-EC"/>
</dbReference>
<dbReference type="SUPFAM" id="SSF57302">
    <property type="entry name" value="Snake toxin-like"/>
    <property type="match status" value="2"/>
</dbReference>
<evidence type="ECO:0000313" key="17">
    <source>
        <dbReference type="EMBL" id="EEN54129.1"/>
    </source>
</evidence>
<feature type="chain" id="PRO_5002934202" description="Serine/threonine-protein kinase receptor" evidence="15">
    <location>
        <begin position="23"/>
        <end position="643"/>
    </location>
</feature>
<keyword evidence="9 13" id="KW-0067">ATP-binding</keyword>
<gene>
    <name evidence="17" type="ORF">BRAFLDRAFT_124285</name>
</gene>
<dbReference type="FunFam" id="1.10.510.10:FF:000099">
    <property type="entry name" value="Serine/threonine-protein kinase receptor"/>
    <property type="match status" value="1"/>
</dbReference>
<keyword evidence="8 13" id="KW-0418">Kinase</keyword>
<keyword evidence="5 13" id="KW-0812">Transmembrane</keyword>
<dbReference type="FunCoup" id="C3Z070">
    <property type="interactions" value="241"/>
</dbReference>
<dbReference type="FunFam" id="2.10.60.10:FF:000068">
    <property type="entry name" value="Serine/threonine-protein kinase receptor"/>
    <property type="match status" value="1"/>
</dbReference>
<dbReference type="InterPro" id="IPR008271">
    <property type="entry name" value="Ser/Thr_kinase_AS"/>
</dbReference>
<evidence type="ECO:0000256" key="7">
    <source>
        <dbReference type="ARBA" id="ARBA00022741"/>
    </source>
</evidence>
<proteinExistence type="inferred from homology"/>
<reference evidence="17" key="1">
    <citation type="journal article" date="2008" name="Nature">
        <title>The amphioxus genome and the evolution of the chordate karyotype.</title>
        <authorList>
            <consortium name="US DOE Joint Genome Institute (JGI-PGF)"/>
            <person name="Putnam N.H."/>
            <person name="Butts T."/>
            <person name="Ferrier D.E.K."/>
            <person name="Furlong R.F."/>
            <person name="Hellsten U."/>
            <person name="Kawashima T."/>
            <person name="Robinson-Rechavi M."/>
            <person name="Shoguchi E."/>
            <person name="Terry A."/>
            <person name="Yu J.-K."/>
            <person name="Benito-Gutierrez E.L."/>
            <person name="Dubchak I."/>
            <person name="Garcia-Fernandez J."/>
            <person name="Gibson-Brown J.J."/>
            <person name="Grigoriev I.V."/>
            <person name="Horton A.C."/>
            <person name="de Jong P.J."/>
            <person name="Jurka J."/>
            <person name="Kapitonov V.V."/>
            <person name="Kohara Y."/>
            <person name="Kuroki Y."/>
            <person name="Lindquist E."/>
            <person name="Lucas S."/>
            <person name="Osoegawa K."/>
            <person name="Pennacchio L.A."/>
            <person name="Salamov A.A."/>
            <person name="Satou Y."/>
            <person name="Sauka-Spengler T."/>
            <person name="Schmutz J."/>
            <person name="Shin-I T."/>
            <person name="Toyoda A."/>
            <person name="Bronner-Fraser M."/>
            <person name="Fujiyama A."/>
            <person name="Holland L.Z."/>
            <person name="Holland P.W.H."/>
            <person name="Satoh N."/>
            <person name="Rokhsar D.S."/>
        </authorList>
    </citation>
    <scope>NUCLEOTIDE SEQUENCE [LARGE SCALE GENOMIC DNA]</scope>
    <source>
        <strain evidence="17">S238N-H82</strain>
        <tissue evidence="17">Testes</tissue>
    </source>
</reference>
<sequence length="643" mass="72418">MTSVHVWLRLGLLLYAAGSSTALHRPSRRRISALTPPTPAPNPDTHCPKQIFLRVWAKTGRTEGVGGRLPAVTGCWLDDNDCYDKSECYEHDEAPEKGMFYCCCEGNLCNQHFDHLPIPQPDRSTAASYTGKYKPSSDGIGKGKSNPWAFGALNLCAPWTRHGCWLDDNDCYDKSECYEHDEAPEKGMFYCCCEGNLCNQHFDHLPIPQPDRSTAETPRTVPVDNSKELFRSLMYSLFPICGIALVVAVTFYMYKRHKSEHIQIPTQDPLPPPPSPLLGLRPLQLLEVKARGRFGAVWKAQLLNEYVAVKIFPLQDKASWLNEQGGEALSHVLLNLVSPQDKASWLNEQDIFTTQLMKHDNLLQFIAVSLTALSLTDYLKVSLTALSLTDYLKVSISLLITAFHERGSLTDYLKGHLLKWSEMCHIAETMARGLAYLHDDVMGRNGEYKPAIAHRDFKSKNVLLKQDLTVVVADFGLAMKFDPGRSCGDTHGQVGTRRYMAPEVLEGAINFNRDAFLRIDMYAFGLVLWEIVSRCSAVDGPVDEYQLPFEEEIGQHPTLEDMQEVVVHKKMRPQFRETWLKHQGLEILCETIEECWDHDAEARLSAGCVEERLGQLSRTVNITTSNTVDITTNQQTPPKESSL</sequence>
<keyword evidence="13" id="KW-0479">Metal-binding</keyword>
<keyword evidence="12 13" id="KW-0675">Receptor</keyword>
<dbReference type="EC" id="2.7.11.30" evidence="13"/>
<keyword evidence="13" id="KW-0460">Magnesium</keyword>
<keyword evidence="11 13" id="KW-0472">Membrane</keyword>
<keyword evidence="10 13" id="KW-1133">Transmembrane helix</keyword>
<evidence type="ECO:0000256" key="4">
    <source>
        <dbReference type="ARBA" id="ARBA00022679"/>
    </source>
</evidence>
<dbReference type="Gene3D" id="1.10.510.10">
    <property type="entry name" value="Transferase(Phosphotransferase) domain 1"/>
    <property type="match status" value="1"/>
</dbReference>
<evidence type="ECO:0000256" key="12">
    <source>
        <dbReference type="ARBA" id="ARBA00023170"/>
    </source>
</evidence>
<evidence type="ECO:0000256" key="8">
    <source>
        <dbReference type="ARBA" id="ARBA00022777"/>
    </source>
</evidence>
<dbReference type="InterPro" id="IPR011009">
    <property type="entry name" value="Kinase-like_dom_sf"/>
</dbReference>
<evidence type="ECO:0000256" key="2">
    <source>
        <dbReference type="ARBA" id="ARBA00009605"/>
    </source>
</evidence>
<protein>
    <recommendedName>
        <fullName evidence="13">Serine/threonine-protein kinase receptor</fullName>
        <ecNumber evidence="13">2.7.11.30</ecNumber>
    </recommendedName>
</protein>
<keyword evidence="3 13" id="KW-0723">Serine/threonine-protein kinase</keyword>
<accession>C3Z070</accession>
<dbReference type="SUPFAM" id="SSF56112">
    <property type="entry name" value="Protein kinase-like (PK-like)"/>
    <property type="match status" value="1"/>
</dbReference>
<dbReference type="PRINTS" id="PR00653">
    <property type="entry name" value="ACTIVIN2R"/>
</dbReference>
<dbReference type="PROSITE" id="PS50011">
    <property type="entry name" value="PROTEIN_KINASE_DOM"/>
    <property type="match status" value="1"/>
</dbReference>
<evidence type="ECO:0000256" key="9">
    <source>
        <dbReference type="ARBA" id="ARBA00022840"/>
    </source>
</evidence>
<comment type="subcellular location">
    <subcellularLocation>
        <location evidence="1 13">Membrane</location>
        <topology evidence="1 13">Single-pass type I membrane protein</topology>
    </subcellularLocation>
</comment>
<dbReference type="AlphaFoldDB" id="C3Z070"/>
<dbReference type="Gene3D" id="2.10.60.10">
    <property type="entry name" value="CD59"/>
    <property type="match status" value="2"/>
</dbReference>
<keyword evidence="6 15" id="KW-0732">Signal</keyword>
<evidence type="ECO:0000256" key="11">
    <source>
        <dbReference type="ARBA" id="ARBA00023136"/>
    </source>
</evidence>
<evidence type="ECO:0000256" key="10">
    <source>
        <dbReference type="ARBA" id="ARBA00022989"/>
    </source>
</evidence>
<evidence type="ECO:0000259" key="16">
    <source>
        <dbReference type="PROSITE" id="PS50011"/>
    </source>
</evidence>
<dbReference type="EMBL" id="GG666567">
    <property type="protein sequence ID" value="EEN54129.1"/>
    <property type="molecule type" value="Genomic_DNA"/>
</dbReference>
<dbReference type="GO" id="GO:0005524">
    <property type="term" value="F:ATP binding"/>
    <property type="evidence" value="ECO:0007669"/>
    <property type="project" value="UniProtKB-UniRule"/>
</dbReference>
<evidence type="ECO:0000256" key="5">
    <source>
        <dbReference type="ARBA" id="ARBA00022692"/>
    </source>
</evidence>
<dbReference type="InParanoid" id="C3Z070"/>
<dbReference type="CDD" id="cd14053">
    <property type="entry name" value="STKc_ACVR2"/>
    <property type="match status" value="1"/>
</dbReference>
<dbReference type="GO" id="GO:0046872">
    <property type="term" value="F:metal ion binding"/>
    <property type="evidence" value="ECO:0007669"/>
    <property type="project" value="UniProtKB-KW"/>
</dbReference>